<reference evidence="12" key="2">
    <citation type="submission" date="2020-10" db="UniProtKB">
        <authorList>
            <consortium name="WormBaseParasite"/>
        </authorList>
    </citation>
    <scope>IDENTIFICATION</scope>
</reference>
<dbReference type="PANTHER" id="PTHR12707">
    <property type="entry name" value="PINN"/>
    <property type="match status" value="1"/>
</dbReference>
<keyword evidence="3" id="KW-0507">mRNA processing</keyword>
<organism evidence="11 12">
    <name type="scientific">Panagrellus redivivus</name>
    <name type="common">Microworm</name>
    <dbReference type="NCBI Taxonomy" id="6233"/>
    <lineage>
        <taxon>Eukaryota</taxon>
        <taxon>Metazoa</taxon>
        <taxon>Ecdysozoa</taxon>
        <taxon>Nematoda</taxon>
        <taxon>Chromadorea</taxon>
        <taxon>Rhabditida</taxon>
        <taxon>Tylenchina</taxon>
        <taxon>Panagrolaimomorpha</taxon>
        <taxon>Panagrolaimoidea</taxon>
        <taxon>Panagrolaimidae</taxon>
        <taxon>Panagrellus</taxon>
    </lineage>
</organism>
<evidence type="ECO:0000256" key="9">
    <source>
        <dbReference type="SAM" id="MobiDB-lite"/>
    </source>
</evidence>
<evidence type="ECO:0000256" key="5">
    <source>
        <dbReference type="ARBA" id="ARBA00023163"/>
    </source>
</evidence>
<evidence type="ECO:0000256" key="3">
    <source>
        <dbReference type="ARBA" id="ARBA00022664"/>
    </source>
</evidence>
<dbReference type="AlphaFoldDB" id="A0A7E4ZXZ3"/>
<dbReference type="Proteomes" id="UP000492821">
    <property type="component" value="Unassembled WGS sequence"/>
</dbReference>
<dbReference type="GO" id="GO:0006397">
    <property type="term" value="P:mRNA processing"/>
    <property type="evidence" value="ECO:0007669"/>
    <property type="project" value="UniProtKB-KW"/>
</dbReference>
<evidence type="ECO:0000313" key="12">
    <source>
        <dbReference type="WBParaSite" id="Pan_g2623.t2"/>
    </source>
</evidence>
<keyword evidence="4" id="KW-0805">Transcription regulation</keyword>
<feature type="compositionally biased region" description="Basic and acidic residues" evidence="9">
    <location>
        <begin position="357"/>
        <end position="391"/>
    </location>
</feature>
<evidence type="ECO:0000256" key="6">
    <source>
        <dbReference type="ARBA" id="ARBA00023187"/>
    </source>
</evidence>
<evidence type="ECO:0000256" key="7">
    <source>
        <dbReference type="ARBA" id="ARBA00023242"/>
    </source>
</evidence>
<evidence type="ECO:0000256" key="8">
    <source>
        <dbReference type="SAM" id="Coils"/>
    </source>
</evidence>
<feature type="domain" description="Pinin/SDK/MemA protein" evidence="10">
    <location>
        <begin position="136"/>
        <end position="261"/>
    </location>
</feature>
<feature type="compositionally biased region" description="Basic and acidic residues" evidence="9">
    <location>
        <begin position="399"/>
        <end position="421"/>
    </location>
</feature>
<dbReference type="InterPro" id="IPR039853">
    <property type="entry name" value="Pinin"/>
</dbReference>
<feature type="compositionally biased region" description="Acidic residues" evidence="9">
    <location>
        <begin position="329"/>
        <end position="343"/>
    </location>
</feature>
<evidence type="ECO:0000259" key="10">
    <source>
        <dbReference type="Pfam" id="PF04696"/>
    </source>
</evidence>
<comment type="similarity">
    <text evidence="2">Belongs to the pinin family.</text>
</comment>
<evidence type="ECO:0000313" key="11">
    <source>
        <dbReference type="Proteomes" id="UP000492821"/>
    </source>
</evidence>
<evidence type="ECO:0000256" key="2">
    <source>
        <dbReference type="ARBA" id="ARBA00010386"/>
    </source>
</evidence>
<feature type="coiled-coil region" evidence="8">
    <location>
        <begin position="164"/>
        <end position="213"/>
    </location>
</feature>
<dbReference type="PANTHER" id="PTHR12707:SF0">
    <property type="entry name" value="PININ"/>
    <property type="match status" value="1"/>
</dbReference>
<dbReference type="GO" id="GO:0071013">
    <property type="term" value="C:catalytic step 2 spliceosome"/>
    <property type="evidence" value="ECO:0007669"/>
    <property type="project" value="TreeGrafter"/>
</dbReference>
<protein>
    <submittedName>
        <fullName evidence="12">Pinin_SDK_memA domain-containing protein</fullName>
    </submittedName>
</protein>
<comment type="subcellular location">
    <subcellularLocation>
        <location evidence="1">Nucleus</location>
    </subcellularLocation>
</comment>
<dbReference type="Pfam" id="PF04696">
    <property type="entry name" value="Pinin_SDK_memA"/>
    <property type="match status" value="1"/>
</dbReference>
<feature type="compositionally biased region" description="Basic and acidic residues" evidence="9">
    <location>
        <begin position="77"/>
        <end position="97"/>
    </location>
</feature>
<feature type="compositionally biased region" description="Basic and acidic residues" evidence="9">
    <location>
        <begin position="117"/>
        <end position="139"/>
    </location>
</feature>
<evidence type="ECO:0000256" key="1">
    <source>
        <dbReference type="ARBA" id="ARBA00004123"/>
    </source>
</evidence>
<dbReference type="WBParaSite" id="Pan_g2623.t2">
    <property type="protein sequence ID" value="Pan_g2623.t2"/>
    <property type="gene ID" value="Pan_g2623"/>
</dbReference>
<keyword evidence="11" id="KW-1185">Reference proteome</keyword>
<keyword evidence="7" id="KW-0539">Nucleus</keyword>
<proteinExistence type="inferred from homology"/>
<name>A0A7E4ZXZ3_PANRE</name>
<dbReference type="GO" id="GO:0008380">
    <property type="term" value="P:RNA splicing"/>
    <property type="evidence" value="ECO:0007669"/>
    <property type="project" value="UniProtKB-KW"/>
</dbReference>
<keyword evidence="5" id="KW-0804">Transcription</keyword>
<feature type="region of interest" description="Disordered" evidence="9">
    <location>
        <begin position="25"/>
        <end position="141"/>
    </location>
</feature>
<reference evidence="11" key="1">
    <citation type="journal article" date="2013" name="Genetics">
        <title>The draft genome and transcriptome of Panagrellus redivivus are shaped by the harsh demands of a free-living lifestyle.</title>
        <authorList>
            <person name="Srinivasan J."/>
            <person name="Dillman A.R."/>
            <person name="Macchietto M.G."/>
            <person name="Heikkinen L."/>
            <person name="Lakso M."/>
            <person name="Fracchia K.M."/>
            <person name="Antoshechkin I."/>
            <person name="Mortazavi A."/>
            <person name="Wong G."/>
            <person name="Sternberg P.W."/>
        </authorList>
    </citation>
    <scope>NUCLEOTIDE SEQUENCE [LARGE SCALE GENOMIC DNA]</scope>
    <source>
        <strain evidence="11">MT8872</strain>
    </source>
</reference>
<dbReference type="InterPro" id="IPR006786">
    <property type="entry name" value="Pinin_SDK_MemA"/>
</dbReference>
<accession>A0A7E4ZXZ3</accession>
<evidence type="ECO:0000256" key="4">
    <source>
        <dbReference type="ARBA" id="ARBA00023015"/>
    </source>
</evidence>
<sequence length="421" mass="47434">MSEDLSVTISQKYDELRSIGDELAALTGREPKFSTKKRAHDSDGPGENGSFFKGNHARISIDADAPLRNSAVKRPRLIYDDPPARRNSRRESRRSDSGDEDEGSSRPTVASSVRMPIETKSRDEIIAEQKKKQREEDGKRNRRMFGNLLGTLKQFQQETKAPAIKTQVEKLREVEEKLEQTHRQDKEDFLAKKKEAQMKYREKEVEIQRLKQRRAIQAKCTSKVNHYKRLQNFIQTDSKPAIFFLPARHTLRTMELLKSSARNIDVLIKEREEEAEAAMRELDDLSDGEIGPAVRSAVKVVESSIPKPKKDTRPAYLKAASKPSASDDLLGDDIGDDSSDDDVLQSVVVVKKPAPPKPKESESQRAKKDDDKKIIKPSPSDDEKSGKEVSGERVSSPSSKEKHASSDTDDDKDKKAAVDEK</sequence>
<keyword evidence="6" id="KW-0508">mRNA splicing</keyword>
<keyword evidence="8" id="KW-0175">Coiled coil</keyword>
<feature type="region of interest" description="Disordered" evidence="9">
    <location>
        <begin position="303"/>
        <end position="421"/>
    </location>
</feature>